<dbReference type="AlphaFoldDB" id="A0A409XG59"/>
<dbReference type="EMBL" id="NHYD01001843">
    <property type="protein sequence ID" value="PPQ89735.1"/>
    <property type="molecule type" value="Genomic_DNA"/>
</dbReference>
<dbReference type="GO" id="GO:0006289">
    <property type="term" value="P:nucleotide-excision repair"/>
    <property type="evidence" value="ECO:0007669"/>
    <property type="project" value="InterPro"/>
</dbReference>
<dbReference type="Pfam" id="PF08567">
    <property type="entry name" value="PH_TFIIH"/>
    <property type="match status" value="1"/>
</dbReference>
<organism evidence="9 10">
    <name type="scientific">Psilocybe cyanescens</name>
    <dbReference type="NCBI Taxonomy" id="93625"/>
    <lineage>
        <taxon>Eukaryota</taxon>
        <taxon>Fungi</taxon>
        <taxon>Dikarya</taxon>
        <taxon>Basidiomycota</taxon>
        <taxon>Agaricomycotina</taxon>
        <taxon>Agaricomycetes</taxon>
        <taxon>Agaricomycetidae</taxon>
        <taxon>Agaricales</taxon>
        <taxon>Agaricineae</taxon>
        <taxon>Strophariaceae</taxon>
        <taxon>Psilocybe</taxon>
    </lineage>
</organism>
<dbReference type="InterPro" id="IPR035925">
    <property type="entry name" value="BSD_dom_sf"/>
</dbReference>
<gene>
    <name evidence="9" type="ORF">CVT25_014136</name>
</gene>
<dbReference type="Gene3D" id="2.30.29.30">
    <property type="entry name" value="Pleckstrin-homology domain (PH domain)/Phosphotyrosine-binding domain (PTB)"/>
    <property type="match status" value="1"/>
</dbReference>
<dbReference type="FunCoup" id="A0A409XG59">
    <property type="interactions" value="540"/>
</dbReference>
<evidence type="ECO:0000256" key="3">
    <source>
        <dbReference type="ARBA" id="ARBA00022737"/>
    </source>
</evidence>
<dbReference type="GO" id="GO:0006351">
    <property type="term" value="P:DNA-templated transcription"/>
    <property type="evidence" value="ECO:0007669"/>
    <property type="project" value="InterPro"/>
</dbReference>
<dbReference type="OrthoDB" id="360521at2759"/>
<dbReference type="SMART" id="SM00751">
    <property type="entry name" value="BSD"/>
    <property type="match status" value="2"/>
</dbReference>
<dbReference type="Pfam" id="PF03909">
    <property type="entry name" value="BSD"/>
    <property type="match status" value="1"/>
</dbReference>
<evidence type="ECO:0000256" key="1">
    <source>
        <dbReference type="ARBA" id="ARBA00004123"/>
    </source>
</evidence>
<feature type="domain" description="BSD" evidence="8">
    <location>
        <begin position="244"/>
        <end position="296"/>
    </location>
</feature>
<feature type="region of interest" description="Disordered" evidence="7">
    <location>
        <begin position="116"/>
        <end position="152"/>
    </location>
</feature>
<keyword evidence="6" id="KW-0539">Nucleus</keyword>
<dbReference type="SUPFAM" id="SSF140383">
    <property type="entry name" value="BSD domain-like"/>
    <property type="match status" value="2"/>
</dbReference>
<comment type="subcellular location">
    <subcellularLocation>
        <location evidence="1">Nucleus</location>
    </subcellularLocation>
</comment>
<comment type="similarity">
    <text evidence="2">Belongs to the TFB1 family.</text>
</comment>
<evidence type="ECO:0000259" key="8">
    <source>
        <dbReference type="PROSITE" id="PS50858"/>
    </source>
</evidence>
<sequence length="624" mass="69794">MSRRDDAGLMPTTTTVCTAKASCKKLPGLLELTDTHLQWTQDGKKAPSIRVAYAEASSLFCSKEGAAQVRLKLSLVGDDNGHNFTFTSPPPVAIAEREKFKQELTTIISDNRNASETTSRTIVPPINTTSSLSATSTPAAQTPRPLLTPSRQPASRAVSVASDIRATPVIAGNDPASDFRLRKKVLMANPELAVLHRELVVSHQITEAEFWDGREHLILAQAAAEGQKKGKSGQLVDPRPEAVEGGEIKIRITPQLVHDIFDEYPIVAKAYTENVPNKLTEEQFWKRYFQSKLFNAHRASIRSSAAQHVVKDDPIFDKYLERDDDELEPRRARNEQVEVFVDLAATLEDHEETGNEKDVTMRAGRQKAALPLIRKFNEHSERLLNSALGEIPPAKRRRLDPGEDIYSQIDIDDLHDPEASNGIILEMKDRQRYFEARMSEASQKSSQHKLDPAFVLAEAKTSVDQWDIKLTQLKIERKQGDAALLAMTQNVASRLDVKSKKNDIPDGLFRQMTTCQTAANEFLRQFWLATYPPSGDVQTVVMATPQQRVAKQAKMIGYISRTHEKVNALVQVAQQHGIDTSRVEIVSFKGRLSTFADRFQAMRPVVHASEQALAFWRNRKPPKA</sequence>
<name>A0A409XG59_PSICY</name>
<dbReference type="Gene3D" id="1.10.3970.10">
    <property type="entry name" value="BSD domain"/>
    <property type="match status" value="1"/>
</dbReference>
<dbReference type="Gene3D" id="6.10.140.1200">
    <property type="match status" value="1"/>
</dbReference>
<dbReference type="CDD" id="cd13229">
    <property type="entry name" value="PH_TFIIH"/>
    <property type="match status" value="1"/>
</dbReference>
<keyword evidence="10" id="KW-1185">Reference proteome</keyword>
<dbReference type="PROSITE" id="PS50858">
    <property type="entry name" value="BSD"/>
    <property type="match status" value="1"/>
</dbReference>
<dbReference type="STRING" id="93625.A0A409XG59"/>
<evidence type="ECO:0000256" key="2">
    <source>
        <dbReference type="ARBA" id="ARBA00009448"/>
    </source>
</evidence>
<dbReference type="SUPFAM" id="SSF50729">
    <property type="entry name" value="PH domain-like"/>
    <property type="match status" value="1"/>
</dbReference>
<evidence type="ECO:0000313" key="10">
    <source>
        <dbReference type="Proteomes" id="UP000283269"/>
    </source>
</evidence>
<reference evidence="9 10" key="1">
    <citation type="journal article" date="2018" name="Evol. Lett.">
        <title>Horizontal gene cluster transfer increased hallucinogenic mushroom diversity.</title>
        <authorList>
            <person name="Reynolds H.T."/>
            <person name="Vijayakumar V."/>
            <person name="Gluck-Thaler E."/>
            <person name="Korotkin H.B."/>
            <person name="Matheny P.B."/>
            <person name="Slot J.C."/>
        </authorList>
    </citation>
    <scope>NUCLEOTIDE SEQUENCE [LARGE SCALE GENOMIC DNA]</scope>
    <source>
        <strain evidence="9 10">2631</strain>
    </source>
</reference>
<dbReference type="InterPro" id="IPR005607">
    <property type="entry name" value="BSD_dom"/>
</dbReference>
<evidence type="ECO:0000313" key="9">
    <source>
        <dbReference type="EMBL" id="PPQ89735.1"/>
    </source>
</evidence>
<accession>A0A409XG59</accession>
<evidence type="ECO:0000256" key="4">
    <source>
        <dbReference type="ARBA" id="ARBA00023015"/>
    </source>
</evidence>
<evidence type="ECO:0000256" key="6">
    <source>
        <dbReference type="ARBA" id="ARBA00023242"/>
    </source>
</evidence>
<keyword evidence="4" id="KW-0805">Transcription regulation</keyword>
<dbReference type="InterPro" id="IPR027079">
    <property type="entry name" value="Tfb1/GTF2H1"/>
</dbReference>
<keyword evidence="3" id="KW-0677">Repeat</keyword>
<dbReference type="Proteomes" id="UP000283269">
    <property type="component" value="Unassembled WGS sequence"/>
</dbReference>
<proteinExistence type="inferred from homology"/>
<dbReference type="PANTHER" id="PTHR12856">
    <property type="entry name" value="TRANSCRIPTION INITIATION FACTOR IIH-RELATED"/>
    <property type="match status" value="1"/>
</dbReference>
<comment type="caution">
    <text evidence="9">The sequence shown here is derived from an EMBL/GenBank/DDBJ whole genome shotgun (WGS) entry which is preliminary data.</text>
</comment>
<keyword evidence="5" id="KW-0804">Transcription</keyword>
<evidence type="ECO:0000256" key="5">
    <source>
        <dbReference type="ARBA" id="ARBA00023163"/>
    </source>
</evidence>
<feature type="compositionally biased region" description="Low complexity" evidence="7">
    <location>
        <begin position="128"/>
        <end position="145"/>
    </location>
</feature>
<evidence type="ECO:0000256" key="7">
    <source>
        <dbReference type="SAM" id="MobiDB-lite"/>
    </source>
</evidence>
<dbReference type="InParanoid" id="A0A409XG59"/>
<protein>
    <recommendedName>
        <fullName evidence="8">BSD domain-containing protein</fullName>
    </recommendedName>
</protein>
<dbReference type="InterPro" id="IPR013876">
    <property type="entry name" value="TFIIH_BTF_p62_N"/>
</dbReference>
<dbReference type="GO" id="GO:0000439">
    <property type="term" value="C:transcription factor TFIIH core complex"/>
    <property type="evidence" value="ECO:0007669"/>
    <property type="project" value="InterPro"/>
</dbReference>
<dbReference type="InterPro" id="IPR011993">
    <property type="entry name" value="PH-like_dom_sf"/>
</dbReference>